<evidence type="ECO:0000256" key="1">
    <source>
        <dbReference type="SAM" id="MobiDB-lite"/>
    </source>
</evidence>
<protein>
    <submittedName>
        <fullName evidence="2">Uncharacterized protein</fullName>
    </submittedName>
</protein>
<evidence type="ECO:0000313" key="3">
    <source>
        <dbReference type="Proteomes" id="UP001266305"/>
    </source>
</evidence>
<comment type="caution">
    <text evidence="2">The sequence shown here is derived from an EMBL/GenBank/DDBJ whole genome shotgun (WGS) entry which is preliminary data.</text>
</comment>
<gene>
    <name evidence="2" type="ORF">P7K49_023271</name>
</gene>
<keyword evidence="3" id="KW-1185">Reference proteome</keyword>
<accession>A0ABQ9UL55</accession>
<dbReference type="Proteomes" id="UP001266305">
    <property type="component" value="Unassembled WGS sequence"/>
</dbReference>
<proteinExistence type="predicted"/>
<feature type="compositionally biased region" description="Basic and acidic residues" evidence="1">
    <location>
        <begin position="78"/>
        <end position="94"/>
    </location>
</feature>
<feature type="region of interest" description="Disordered" evidence="1">
    <location>
        <begin position="56"/>
        <end position="94"/>
    </location>
</feature>
<organism evidence="2 3">
    <name type="scientific">Saguinus oedipus</name>
    <name type="common">Cotton-top tamarin</name>
    <name type="synonym">Oedipomidas oedipus</name>
    <dbReference type="NCBI Taxonomy" id="9490"/>
    <lineage>
        <taxon>Eukaryota</taxon>
        <taxon>Metazoa</taxon>
        <taxon>Chordata</taxon>
        <taxon>Craniata</taxon>
        <taxon>Vertebrata</taxon>
        <taxon>Euteleostomi</taxon>
        <taxon>Mammalia</taxon>
        <taxon>Eutheria</taxon>
        <taxon>Euarchontoglires</taxon>
        <taxon>Primates</taxon>
        <taxon>Haplorrhini</taxon>
        <taxon>Platyrrhini</taxon>
        <taxon>Cebidae</taxon>
        <taxon>Callitrichinae</taxon>
        <taxon>Saguinus</taxon>
    </lineage>
</organism>
<name>A0ABQ9UL55_SAGOE</name>
<dbReference type="Gene3D" id="3.30.200.20">
    <property type="entry name" value="Phosphorylase Kinase, domain 1"/>
    <property type="match status" value="1"/>
</dbReference>
<feature type="region of interest" description="Disordered" evidence="1">
    <location>
        <begin position="1"/>
        <end position="39"/>
    </location>
</feature>
<sequence>MAAAAAAAQGGGGGEPRRAEGVGPGVPGEVEMVKGQPFDVGPRYTQLQYIGEGAYGMVRGRPRGRGLRGRGGGGAERFPGRGDAERPEEARDSG</sequence>
<evidence type="ECO:0000313" key="2">
    <source>
        <dbReference type="EMBL" id="KAK2097820.1"/>
    </source>
</evidence>
<dbReference type="EMBL" id="JASSZA010000011">
    <property type="protein sequence ID" value="KAK2097820.1"/>
    <property type="molecule type" value="Genomic_DNA"/>
</dbReference>
<reference evidence="2 3" key="1">
    <citation type="submission" date="2023-05" db="EMBL/GenBank/DDBJ databases">
        <title>B98-5 Cell Line De Novo Hybrid Assembly: An Optical Mapping Approach.</title>
        <authorList>
            <person name="Kananen K."/>
            <person name="Auerbach J.A."/>
            <person name="Kautto E."/>
            <person name="Blachly J.S."/>
        </authorList>
    </citation>
    <scope>NUCLEOTIDE SEQUENCE [LARGE SCALE GENOMIC DNA]</scope>
    <source>
        <strain evidence="2">B95-8</strain>
        <tissue evidence="2">Cell line</tissue>
    </source>
</reference>